<evidence type="ECO:0000259" key="10">
    <source>
        <dbReference type="PROSITE" id="PS50893"/>
    </source>
</evidence>
<dbReference type="EMBL" id="PDSK01000044">
    <property type="protein sequence ID" value="PIE35406.1"/>
    <property type="molecule type" value="Genomic_DNA"/>
</dbReference>
<dbReference type="GO" id="GO:0016887">
    <property type="term" value="F:ATP hydrolysis activity"/>
    <property type="evidence" value="ECO:0007669"/>
    <property type="project" value="InterPro"/>
</dbReference>
<comment type="caution">
    <text evidence="11">The sequence shown here is derived from an EMBL/GenBank/DDBJ whole genome shotgun (WGS) entry which is preliminary data.</text>
</comment>
<accession>A0A2G6KIA8</accession>
<evidence type="ECO:0000256" key="4">
    <source>
        <dbReference type="ARBA" id="ARBA00022597"/>
    </source>
</evidence>
<gene>
    <name evidence="11" type="ORF">CSA56_04295</name>
</gene>
<evidence type="ECO:0000256" key="1">
    <source>
        <dbReference type="ARBA" id="ARBA00004202"/>
    </source>
</evidence>
<dbReference type="PROSITE" id="PS50893">
    <property type="entry name" value="ABC_TRANSPORTER_2"/>
    <property type="match status" value="2"/>
</dbReference>
<evidence type="ECO:0000256" key="6">
    <source>
        <dbReference type="ARBA" id="ARBA00022741"/>
    </source>
</evidence>
<name>A0A2G6KIA8_9BACT</name>
<dbReference type="PANTHER" id="PTHR43790:SF1">
    <property type="entry name" value="XYLOSE IMPORT ATP-BINDING PROTEIN XYLG"/>
    <property type="match status" value="1"/>
</dbReference>
<dbReference type="GO" id="GO:0005524">
    <property type="term" value="F:ATP binding"/>
    <property type="evidence" value="ECO:0007669"/>
    <property type="project" value="UniProtKB-KW"/>
</dbReference>
<dbReference type="InterPro" id="IPR017871">
    <property type="entry name" value="ABC_transporter-like_CS"/>
</dbReference>
<sequence>MDDHIIDLRKISKNYPGIKALDGVDFAVRRGEIHCLMGENGSGKSTLIKVISGIVKPEPGAEMLMNGAQIEQLSSKAALDAGIHVIYQDLALYPNLTVKENIAFNRYTEGGRKFVNWKNMGTVAQEALEEIEQTIDIHRTVGSLSIADQQLVEIARSLVGELHVLIMDEPTSSLTGKEVQALFSVVKKLQQKGITTIFVSHKLNEIFEIAERVTVLRDGKKVGVYEPKELDHDRLTYLMTGQTVLHSKPEALPESKEILLEARHLSKRGNFKNISFQLAKGEILGITGLLGSGRTELALALFGMNAPEAGEILLEGQPVEFRSNLDALRAGIGYVPEHRMLQGLVMPQSIGENITITTIERLLRKFSLIDREKQSASIDHWVKELSVKIASPDAAVMTLSGGNQQKVVLSKWLATHPKVLILDEPTIGIDVLAKNSIHQLVKNLAEHGMGIIMISDEIPEVLHNCHRLLIMQKGTIQHECYPEDTSEEELAEQFNLG</sequence>
<evidence type="ECO:0000256" key="8">
    <source>
        <dbReference type="ARBA" id="ARBA00022967"/>
    </source>
</evidence>
<dbReference type="SUPFAM" id="SSF52540">
    <property type="entry name" value="P-loop containing nucleoside triphosphate hydrolases"/>
    <property type="match status" value="2"/>
</dbReference>
<dbReference type="PANTHER" id="PTHR43790">
    <property type="entry name" value="CARBOHYDRATE TRANSPORT ATP-BINDING PROTEIN MG119-RELATED"/>
    <property type="match status" value="1"/>
</dbReference>
<evidence type="ECO:0000313" key="11">
    <source>
        <dbReference type="EMBL" id="PIE35406.1"/>
    </source>
</evidence>
<reference evidence="11 12" key="1">
    <citation type="submission" date="2017-10" db="EMBL/GenBank/DDBJ databases">
        <title>Novel microbial diversity and functional potential in the marine mammal oral microbiome.</title>
        <authorList>
            <person name="Dudek N.K."/>
            <person name="Sun C.L."/>
            <person name="Burstein D."/>
            <person name="Kantor R.S."/>
            <person name="Aliaga Goltsman D.S."/>
            <person name="Bik E.M."/>
            <person name="Thomas B.C."/>
            <person name="Banfield J.F."/>
            <person name="Relman D.A."/>
        </authorList>
    </citation>
    <scope>NUCLEOTIDE SEQUENCE [LARGE SCALE GENOMIC DNA]</scope>
    <source>
        <strain evidence="11">DOLJORAL78_47_16</strain>
    </source>
</reference>
<dbReference type="InterPro" id="IPR050107">
    <property type="entry name" value="ABC_carbohydrate_import_ATPase"/>
</dbReference>
<keyword evidence="5" id="KW-0677">Repeat</keyword>
<comment type="subcellular location">
    <subcellularLocation>
        <location evidence="1">Cell membrane</location>
        <topology evidence="1">Peripheral membrane protein</topology>
    </subcellularLocation>
</comment>
<dbReference type="CDD" id="cd03216">
    <property type="entry name" value="ABC_Carb_Monos_I"/>
    <property type="match status" value="1"/>
</dbReference>
<organism evidence="11 12">
    <name type="scientific">candidate division KSB3 bacterium</name>
    <dbReference type="NCBI Taxonomy" id="2044937"/>
    <lineage>
        <taxon>Bacteria</taxon>
        <taxon>candidate division KSB3</taxon>
    </lineage>
</organism>
<keyword evidence="6" id="KW-0547">Nucleotide-binding</keyword>
<evidence type="ECO:0000256" key="9">
    <source>
        <dbReference type="ARBA" id="ARBA00023136"/>
    </source>
</evidence>
<evidence type="ECO:0000256" key="5">
    <source>
        <dbReference type="ARBA" id="ARBA00022737"/>
    </source>
</evidence>
<keyword evidence="7" id="KW-0067">ATP-binding</keyword>
<dbReference type="AlphaFoldDB" id="A0A2G6KIA8"/>
<proteinExistence type="predicted"/>
<feature type="domain" description="ABC transporter" evidence="10">
    <location>
        <begin position="253"/>
        <end position="496"/>
    </location>
</feature>
<dbReference type="GO" id="GO:0005886">
    <property type="term" value="C:plasma membrane"/>
    <property type="evidence" value="ECO:0007669"/>
    <property type="project" value="UniProtKB-SubCell"/>
</dbReference>
<dbReference type="FunFam" id="3.40.50.300:FF:000127">
    <property type="entry name" value="Ribose import ATP-binding protein RbsA"/>
    <property type="match status" value="1"/>
</dbReference>
<evidence type="ECO:0000256" key="7">
    <source>
        <dbReference type="ARBA" id="ARBA00022840"/>
    </source>
</evidence>
<evidence type="ECO:0000256" key="3">
    <source>
        <dbReference type="ARBA" id="ARBA00022475"/>
    </source>
</evidence>
<dbReference type="Pfam" id="PF00005">
    <property type="entry name" value="ABC_tran"/>
    <property type="match status" value="2"/>
</dbReference>
<feature type="domain" description="ABC transporter" evidence="10">
    <location>
        <begin position="6"/>
        <end position="243"/>
    </location>
</feature>
<dbReference type="InterPro" id="IPR003439">
    <property type="entry name" value="ABC_transporter-like_ATP-bd"/>
</dbReference>
<protein>
    <submittedName>
        <fullName evidence="11">Lipase</fullName>
    </submittedName>
</protein>
<dbReference type="Gene3D" id="3.40.50.300">
    <property type="entry name" value="P-loop containing nucleotide triphosphate hydrolases"/>
    <property type="match status" value="2"/>
</dbReference>
<dbReference type="CDD" id="cd03215">
    <property type="entry name" value="ABC_Carb_Monos_II"/>
    <property type="match status" value="1"/>
</dbReference>
<evidence type="ECO:0000256" key="2">
    <source>
        <dbReference type="ARBA" id="ARBA00022448"/>
    </source>
</evidence>
<dbReference type="InterPro" id="IPR003593">
    <property type="entry name" value="AAA+_ATPase"/>
</dbReference>
<keyword evidence="9" id="KW-0472">Membrane</keyword>
<keyword evidence="4" id="KW-0762">Sugar transport</keyword>
<keyword evidence="2" id="KW-0813">Transport</keyword>
<keyword evidence="8" id="KW-1278">Translocase</keyword>
<dbReference type="SMART" id="SM00382">
    <property type="entry name" value="AAA"/>
    <property type="match status" value="2"/>
</dbReference>
<dbReference type="Proteomes" id="UP000230821">
    <property type="component" value="Unassembled WGS sequence"/>
</dbReference>
<keyword evidence="3" id="KW-1003">Cell membrane</keyword>
<dbReference type="PROSITE" id="PS00211">
    <property type="entry name" value="ABC_TRANSPORTER_1"/>
    <property type="match status" value="1"/>
</dbReference>
<dbReference type="InterPro" id="IPR027417">
    <property type="entry name" value="P-loop_NTPase"/>
</dbReference>
<evidence type="ECO:0000313" key="12">
    <source>
        <dbReference type="Proteomes" id="UP000230821"/>
    </source>
</evidence>